<dbReference type="AlphaFoldDB" id="C0ECI8"/>
<evidence type="ECO:0000313" key="1">
    <source>
        <dbReference type="EMBL" id="EEG30804.1"/>
    </source>
</evidence>
<reference evidence="1 2" key="1">
    <citation type="submission" date="2009-01" db="EMBL/GenBank/DDBJ databases">
        <authorList>
            <person name="Fulton L."/>
            <person name="Clifton S."/>
            <person name="Fulton B."/>
            <person name="Xu J."/>
            <person name="Minx P."/>
            <person name="Pepin K.H."/>
            <person name="Johnson M."/>
            <person name="Bhonagiri V."/>
            <person name="Nash W.E."/>
            <person name="Mardis E.R."/>
            <person name="Wilson R.K."/>
        </authorList>
    </citation>
    <scope>NUCLEOTIDE SEQUENCE [LARGE SCALE GENOMIC DNA]</scope>
    <source>
        <strain evidence="1 2">DSM 5476</strain>
    </source>
</reference>
<reference evidence="1 2" key="2">
    <citation type="submission" date="2009-02" db="EMBL/GenBank/DDBJ databases">
        <title>Draft genome sequence of Clostridium methylpentosum (DSM 5476).</title>
        <authorList>
            <person name="Sudarsanam P."/>
            <person name="Ley R."/>
            <person name="Guruge J."/>
            <person name="Turnbaugh P.J."/>
            <person name="Mahowald M."/>
            <person name="Liep D."/>
            <person name="Gordon J."/>
        </authorList>
    </citation>
    <scope>NUCLEOTIDE SEQUENCE [LARGE SCALE GENOMIC DNA]</scope>
    <source>
        <strain evidence="1 2">DSM 5476</strain>
    </source>
</reference>
<evidence type="ECO:0000313" key="2">
    <source>
        <dbReference type="Proteomes" id="UP000003340"/>
    </source>
</evidence>
<proteinExistence type="predicted"/>
<gene>
    <name evidence="1" type="ORF">CLOSTMETH_01559</name>
</gene>
<dbReference type="EMBL" id="ACEC01000052">
    <property type="protein sequence ID" value="EEG30804.1"/>
    <property type="molecule type" value="Genomic_DNA"/>
</dbReference>
<dbReference type="Proteomes" id="UP000003340">
    <property type="component" value="Unassembled WGS sequence"/>
</dbReference>
<keyword evidence="2" id="KW-1185">Reference proteome</keyword>
<organism evidence="1 2">
    <name type="scientific">[Clostridium] methylpentosum DSM 5476</name>
    <dbReference type="NCBI Taxonomy" id="537013"/>
    <lineage>
        <taxon>Bacteria</taxon>
        <taxon>Bacillati</taxon>
        <taxon>Bacillota</taxon>
        <taxon>Clostridia</taxon>
        <taxon>Eubacteriales</taxon>
        <taxon>Oscillospiraceae</taxon>
        <taxon>Oscillospiraceae incertae sedis</taxon>
    </lineage>
</organism>
<accession>C0ECI8</accession>
<comment type="caution">
    <text evidence="1">The sequence shown here is derived from an EMBL/GenBank/DDBJ whole genome shotgun (WGS) entry which is preliminary data.</text>
</comment>
<protein>
    <submittedName>
        <fullName evidence="1">Uncharacterized protein</fullName>
    </submittedName>
</protein>
<dbReference type="HOGENOM" id="CLU_2394578_0_0_9"/>
<name>C0ECI8_9FIRM</name>
<sequence length="93" mass="10334">MKSAPQTTLSQALFVFLCCRQQKISVSPLQTAICSQHFHFNGKNLSSKQSAAPEKLFPAAQKAPFMPQFFSTDFASFVESLRDSPKSTKSNRC</sequence>